<gene>
    <name evidence="2" type="ORF">BHYA_0078g00040</name>
</gene>
<reference evidence="2 3" key="1">
    <citation type="submission" date="2017-12" db="EMBL/GenBank/DDBJ databases">
        <title>Comparative genomics of Botrytis spp.</title>
        <authorList>
            <person name="Valero-Jimenez C.A."/>
            <person name="Tapia P."/>
            <person name="Veloso J."/>
            <person name="Silva-Moreno E."/>
            <person name="Staats M."/>
            <person name="Valdes J.H."/>
            <person name="Van Kan J.A.L."/>
        </authorList>
    </citation>
    <scope>NUCLEOTIDE SEQUENCE [LARGE SCALE GENOMIC DNA]</scope>
    <source>
        <strain evidence="2 3">Bh0001</strain>
    </source>
</reference>
<dbReference type="EMBL" id="PQXK01000078">
    <property type="protein sequence ID" value="TGO38252.1"/>
    <property type="molecule type" value="Genomic_DNA"/>
</dbReference>
<dbReference type="Proteomes" id="UP000297814">
    <property type="component" value="Unassembled WGS sequence"/>
</dbReference>
<accession>A0A4Z1GS41</accession>
<feature type="region of interest" description="Disordered" evidence="1">
    <location>
        <begin position="89"/>
        <end position="164"/>
    </location>
</feature>
<feature type="compositionally biased region" description="Basic and acidic residues" evidence="1">
    <location>
        <begin position="89"/>
        <end position="108"/>
    </location>
</feature>
<sequence>MCRHMTITYSCGCLTRSVEACPHSLSMKIAPEDCQFHFSEPIHRDEAQSEEARKHEIGRFSCSKPQVSTISISTTISSKILGKRVLKEQEKAKELDRSYQAPVRRESGEEGDDEETPRQSFSQPPTPREIESGHPTSESQRQRPVAEPRTASIEGEVEPFTPKKLVRKMSEGMKKMARRFSKKKIITKTLWYADSVSVCDD</sequence>
<name>A0A4Z1GS41_9HELO</name>
<organism evidence="2 3">
    <name type="scientific">Botrytis hyacinthi</name>
    <dbReference type="NCBI Taxonomy" id="278943"/>
    <lineage>
        <taxon>Eukaryota</taxon>
        <taxon>Fungi</taxon>
        <taxon>Dikarya</taxon>
        <taxon>Ascomycota</taxon>
        <taxon>Pezizomycotina</taxon>
        <taxon>Leotiomycetes</taxon>
        <taxon>Helotiales</taxon>
        <taxon>Sclerotiniaceae</taxon>
        <taxon>Botrytis</taxon>
    </lineage>
</organism>
<proteinExistence type="predicted"/>
<protein>
    <submittedName>
        <fullName evidence="2">Uncharacterized protein</fullName>
    </submittedName>
</protein>
<evidence type="ECO:0000256" key="1">
    <source>
        <dbReference type="SAM" id="MobiDB-lite"/>
    </source>
</evidence>
<dbReference type="AlphaFoldDB" id="A0A4Z1GS41"/>
<evidence type="ECO:0000313" key="2">
    <source>
        <dbReference type="EMBL" id="TGO38252.1"/>
    </source>
</evidence>
<comment type="caution">
    <text evidence="2">The sequence shown here is derived from an EMBL/GenBank/DDBJ whole genome shotgun (WGS) entry which is preliminary data.</text>
</comment>
<evidence type="ECO:0000313" key="3">
    <source>
        <dbReference type="Proteomes" id="UP000297814"/>
    </source>
</evidence>
<keyword evidence="3" id="KW-1185">Reference proteome</keyword>